<evidence type="ECO:0008006" key="3">
    <source>
        <dbReference type="Google" id="ProtNLM"/>
    </source>
</evidence>
<accession>A0A0N9HX82</accession>
<dbReference type="Proteomes" id="UP000063699">
    <property type="component" value="Chromosome"/>
</dbReference>
<dbReference type="EMBL" id="CP012752">
    <property type="protein sequence ID" value="ALG09907.1"/>
    <property type="molecule type" value="Genomic_DNA"/>
</dbReference>
<dbReference type="STRING" id="860235.AOZ06_26095"/>
<reference evidence="1 2" key="1">
    <citation type="submission" date="2015-07" db="EMBL/GenBank/DDBJ databases">
        <title>Genome sequencing of Kibdelosporangium phytohabitans.</title>
        <authorList>
            <person name="Qin S."/>
            <person name="Xing K."/>
        </authorList>
    </citation>
    <scope>NUCLEOTIDE SEQUENCE [LARGE SCALE GENOMIC DNA]</scope>
    <source>
        <strain evidence="1 2">KLBMP1111</strain>
    </source>
</reference>
<name>A0A0N9HX82_9PSEU</name>
<dbReference type="PANTHER" id="PTHR47197">
    <property type="entry name" value="PROTEIN NIRF"/>
    <property type="match status" value="1"/>
</dbReference>
<gene>
    <name evidence="1" type="ORF">AOZ06_26095</name>
</gene>
<dbReference type="InterPro" id="IPR015943">
    <property type="entry name" value="WD40/YVTN_repeat-like_dom_sf"/>
</dbReference>
<dbReference type="OrthoDB" id="4649568at2"/>
<keyword evidence="2" id="KW-1185">Reference proteome</keyword>
<sequence length="337" mass="35951">MTTSSRGDGILAVANQGGHTVAFFETGGYRCRTVVDVPAEPHELCFDHTRRLLYCSHTYRSGYYNNYTERAHEISVIDPDGGQVVDIIDLAPEFAPHGLALDAGRELLYASVEANDTTQGGLVVIDTGTRRPVDRITTGAHGPHWFGTTPDADKAYVANMEAPFVSVVDLPSREWVGKVEVTGSAGVGMAPDGRYAYVATPHPHTRSAELEKAIQVIETATDRIVRTIPMQHKVVGVHATATGMILATEVRFGEHGPADGWLNVFSPRTFESLARIGIGKQALSVTSSPDGTVGYVSSLASNVVDVVDLIALAPIARISTQHHGGDGPHGMVHIPAG</sequence>
<evidence type="ECO:0000313" key="2">
    <source>
        <dbReference type="Proteomes" id="UP000063699"/>
    </source>
</evidence>
<dbReference type="InterPro" id="IPR011048">
    <property type="entry name" value="Haem_d1_sf"/>
</dbReference>
<dbReference type="SUPFAM" id="SSF51004">
    <property type="entry name" value="C-terminal (heme d1) domain of cytochrome cd1-nitrite reductase"/>
    <property type="match status" value="1"/>
</dbReference>
<dbReference type="Gene3D" id="2.130.10.10">
    <property type="entry name" value="YVTN repeat-like/Quinoprotein amine dehydrogenase"/>
    <property type="match status" value="2"/>
</dbReference>
<protein>
    <recommendedName>
        <fullName evidence="3">Surface layer protein</fullName>
    </recommendedName>
</protein>
<dbReference type="AlphaFoldDB" id="A0A0N9HX82"/>
<dbReference type="RefSeq" id="WP_054291811.1">
    <property type="nucleotide sequence ID" value="NZ_CP012752.1"/>
</dbReference>
<proteinExistence type="predicted"/>
<evidence type="ECO:0000313" key="1">
    <source>
        <dbReference type="EMBL" id="ALG09907.1"/>
    </source>
</evidence>
<dbReference type="PANTHER" id="PTHR47197:SF3">
    <property type="entry name" value="DIHYDRO-HEME D1 DEHYDROGENASE"/>
    <property type="match status" value="1"/>
</dbReference>
<organism evidence="1 2">
    <name type="scientific">Kibdelosporangium phytohabitans</name>
    <dbReference type="NCBI Taxonomy" id="860235"/>
    <lineage>
        <taxon>Bacteria</taxon>
        <taxon>Bacillati</taxon>
        <taxon>Actinomycetota</taxon>
        <taxon>Actinomycetes</taxon>
        <taxon>Pseudonocardiales</taxon>
        <taxon>Pseudonocardiaceae</taxon>
        <taxon>Kibdelosporangium</taxon>
    </lineage>
</organism>
<dbReference type="KEGG" id="kphy:AOZ06_26095"/>
<dbReference type="InterPro" id="IPR051200">
    <property type="entry name" value="Host-pathogen_enzymatic-act"/>
</dbReference>